<keyword evidence="3" id="KW-0728">SH3 domain</keyword>
<evidence type="ECO:0000313" key="10">
    <source>
        <dbReference type="Proteomes" id="UP000613177"/>
    </source>
</evidence>
<comment type="subcellular location">
    <subcellularLocation>
        <location evidence="1">Cytoplasm</location>
    </subcellularLocation>
</comment>
<dbReference type="SMART" id="SM00028">
    <property type="entry name" value="TPR"/>
    <property type="match status" value="3"/>
</dbReference>
<dbReference type="FunFam" id="1.25.40.10:FF:000017">
    <property type="entry name" value="NADPH oxidase regulator NoxR"/>
    <property type="match status" value="1"/>
</dbReference>
<dbReference type="Gene3D" id="1.25.40.10">
    <property type="entry name" value="Tetratricopeptide repeat domain"/>
    <property type="match status" value="1"/>
</dbReference>
<evidence type="ECO:0000256" key="8">
    <source>
        <dbReference type="SAM" id="MobiDB-lite"/>
    </source>
</evidence>
<evidence type="ECO:0000256" key="2">
    <source>
        <dbReference type="ARBA" id="ARBA00008051"/>
    </source>
</evidence>
<keyword evidence="5" id="KW-0677">Repeat</keyword>
<sequence length="602" mass="67613">MAFKFELEQWQAACVAFDNKDFDTSVKTFIGIADNAKMHFNIGLIFATVEDHDHALGAYSKAISLDPYFAVAYFQRGVSQFIKNNMMAAKEDFDQAYQKLRGNQIINYQQLGLGFRLYSCEVLFNRGICELYLGKMDAGLTDLYHAQKARMTEEHDVINLAVKDRGKGYSVFSIPPMVLFRPPENRLKQLQGMDMFAVVDQLPVKKPINQIKRNNSILLSDKVMIKKQSMSSPLRSSSPRQPQPMMTPTTNSMVSERKRKDSNLGMYHSDDSASTASFSSSNYRYRQQDGRRVDSGFESTLEDRYSSSSSIGLSSNGRNSGKSFKTNTLYSPPPVPPIPKQHNEEEYYGDFDQELDEVYGSLHDLTVQDKERDLIRHRLATGSTKEDLRMQPSSSTSTVGSNNSAHNGKIKLKIHYVDTRILMVPNAISFDELKFRVREKLGAPPSIRLHIYVQARPAKGAFRYQIQVNSATAFCSFLPPHPGDGVGETENDGIPFCTRPGLGGRAFPSGFIRSAHYVRTSAYSQVTGTIDRTRYRLNANDGGGQYDDKDIESTTCNGYGYFVNLIEPDANVFCIRCCKNRSDCNVGISTYGCDRIVPGNYN</sequence>
<feature type="region of interest" description="Disordered" evidence="8">
    <location>
        <begin position="381"/>
        <end position="404"/>
    </location>
</feature>
<dbReference type="SUPFAM" id="SSF54277">
    <property type="entry name" value="CAD &amp; PB1 domains"/>
    <property type="match status" value="1"/>
</dbReference>
<evidence type="ECO:0000256" key="1">
    <source>
        <dbReference type="ARBA" id="ARBA00004496"/>
    </source>
</evidence>
<evidence type="ECO:0000256" key="7">
    <source>
        <dbReference type="PROSITE-ProRule" id="PRU00339"/>
    </source>
</evidence>
<comment type="caution">
    <text evidence="9">The sequence shown here is derived from an EMBL/GenBank/DDBJ whole genome shotgun (WGS) entry which is preliminary data.</text>
</comment>
<dbReference type="Proteomes" id="UP000613177">
    <property type="component" value="Unassembled WGS sequence"/>
</dbReference>
<dbReference type="PROSITE" id="PS50005">
    <property type="entry name" value="TPR"/>
    <property type="match status" value="1"/>
</dbReference>
<keyword evidence="6 7" id="KW-0802">TPR repeat</keyword>
<evidence type="ECO:0000256" key="4">
    <source>
        <dbReference type="ARBA" id="ARBA00022490"/>
    </source>
</evidence>
<dbReference type="PANTHER" id="PTHR15175">
    <property type="entry name" value="NEUTROPHIL CYTOSOLIC FACTOR 2, NEUTROPHIL NADPH OXIDASE FACTOR 2"/>
    <property type="match status" value="1"/>
</dbReference>
<dbReference type="PROSITE" id="PS50293">
    <property type="entry name" value="TPR_REGION"/>
    <property type="match status" value="1"/>
</dbReference>
<proteinExistence type="inferred from homology"/>
<feature type="compositionally biased region" description="Low complexity" evidence="8">
    <location>
        <begin position="228"/>
        <end position="250"/>
    </location>
</feature>
<dbReference type="InterPro" id="IPR019734">
    <property type="entry name" value="TPR_rpt"/>
</dbReference>
<name>A0A8H7SW76_9FUNG</name>
<protein>
    <submittedName>
        <fullName evidence="9">Uncharacterized protein</fullName>
    </submittedName>
</protein>
<accession>A0A8H7SW76</accession>
<feature type="compositionally biased region" description="Low complexity" evidence="8">
    <location>
        <begin position="306"/>
        <end position="321"/>
    </location>
</feature>
<dbReference type="SUPFAM" id="SSF48452">
    <property type="entry name" value="TPR-like"/>
    <property type="match status" value="1"/>
</dbReference>
<organism evidence="9 10">
    <name type="scientific">Thamnidium elegans</name>
    <dbReference type="NCBI Taxonomy" id="101142"/>
    <lineage>
        <taxon>Eukaryota</taxon>
        <taxon>Fungi</taxon>
        <taxon>Fungi incertae sedis</taxon>
        <taxon>Mucoromycota</taxon>
        <taxon>Mucoromycotina</taxon>
        <taxon>Mucoromycetes</taxon>
        <taxon>Mucorales</taxon>
        <taxon>Mucorineae</taxon>
        <taxon>Mucoraceae</taxon>
        <taxon>Thamnidium</taxon>
    </lineage>
</organism>
<dbReference type="EMBL" id="JAEPRE010000005">
    <property type="protein sequence ID" value="KAG2237505.1"/>
    <property type="molecule type" value="Genomic_DNA"/>
</dbReference>
<reference evidence="9" key="1">
    <citation type="submission" date="2021-01" db="EMBL/GenBank/DDBJ databases">
        <title>Metabolic potential, ecology and presence of endohyphal bacteria is reflected in genomic diversity of Mucoromycotina.</title>
        <authorList>
            <person name="Muszewska A."/>
            <person name="Okrasinska A."/>
            <person name="Steczkiewicz K."/>
            <person name="Drgas O."/>
            <person name="Orlowska M."/>
            <person name="Perlinska-Lenart U."/>
            <person name="Aleksandrzak-Piekarczyk T."/>
            <person name="Szatraj K."/>
            <person name="Zielenkiewicz U."/>
            <person name="Pilsyk S."/>
            <person name="Malc E."/>
            <person name="Mieczkowski P."/>
            <person name="Kruszewska J.S."/>
            <person name="Biernat P."/>
            <person name="Pawlowska J."/>
        </authorList>
    </citation>
    <scope>NUCLEOTIDE SEQUENCE</scope>
    <source>
        <strain evidence="9">WA0000018081</strain>
    </source>
</reference>
<keyword evidence="10" id="KW-1185">Reference proteome</keyword>
<feature type="compositionally biased region" description="Basic and acidic residues" evidence="8">
    <location>
        <begin position="286"/>
        <end position="305"/>
    </location>
</feature>
<dbReference type="GO" id="GO:0005737">
    <property type="term" value="C:cytoplasm"/>
    <property type="evidence" value="ECO:0007669"/>
    <property type="project" value="UniProtKB-SubCell"/>
</dbReference>
<evidence type="ECO:0000256" key="6">
    <source>
        <dbReference type="ARBA" id="ARBA00022803"/>
    </source>
</evidence>
<feature type="compositionally biased region" description="Low complexity" evidence="8">
    <location>
        <begin position="272"/>
        <end position="281"/>
    </location>
</feature>
<evidence type="ECO:0000313" key="9">
    <source>
        <dbReference type="EMBL" id="KAG2237505.1"/>
    </source>
</evidence>
<evidence type="ECO:0000256" key="5">
    <source>
        <dbReference type="ARBA" id="ARBA00022737"/>
    </source>
</evidence>
<evidence type="ECO:0000256" key="3">
    <source>
        <dbReference type="ARBA" id="ARBA00022443"/>
    </source>
</evidence>
<dbReference type="PANTHER" id="PTHR15175:SF0">
    <property type="entry name" value="SH3 DOMAIN-CONTAINING PROTEIN C23A1.17"/>
    <property type="match status" value="1"/>
</dbReference>
<keyword evidence="4" id="KW-0963">Cytoplasm</keyword>
<dbReference type="InterPro" id="IPR051864">
    <property type="entry name" value="NCF2_NOXA1"/>
</dbReference>
<gene>
    <name evidence="9" type="ORF">INT48_005541</name>
</gene>
<feature type="repeat" description="TPR" evidence="7">
    <location>
        <begin position="36"/>
        <end position="69"/>
    </location>
</feature>
<comment type="similarity">
    <text evidence="2">Belongs to the NCF2/NOXA1 family.</text>
</comment>
<feature type="compositionally biased region" description="Low complexity" evidence="8">
    <location>
        <begin position="393"/>
        <end position="404"/>
    </location>
</feature>
<dbReference type="InterPro" id="IPR011990">
    <property type="entry name" value="TPR-like_helical_dom_sf"/>
</dbReference>
<feature type="region of interest" description="Disordered" evidence="8">
    <location>
        <begin position="228"/>
        <end position="343"/>
    </location>
</feature>
<dbReference type="AlphaFoldDB" id="A0A8H7SW76"/>